<feature type="domain" description="DDE-1" evidence="1">
    <location>
        <begin position="123"/>
        <end position="170"/>
    </location>
</feature>
<proteinExistence type="predicted"/>
<keyword evidence="3" id="KW-1185">Reference proteome</keyword>
<dbReference type="EMBL" id="JARBHB010000004">
    <property type="protein sequence ID" value="KAJ8886971.1"/>
    <property type="molecule type" value="Genomic_DNA"/>
</dbReference>
<dbReference type="InterPro" id="IPR004875">
    <property type="entry name" value="DDE_SF_endonuclease_dom"/>
</dbReference>
<protein>
    <recommendedName>
        <fullName evidence="1">DDE-1 domain-containing protein</fullName>
    </recommendedName>
</protein>
<dbReference type="Pfam" id="PF03184">
    <property type="entry name" value="DDE_1"/>
    <property type="match status" value="1"/>
</dbReference>
<evidence type="ECO:0000313" key="3">
    <source>
        <dbReference type="Proteomes" id="UP001159363"/>
    </source>
</evidence>
<comment type="caution">
    <text evidence="2">The sequence shown here is derived from an EMBL/GenBank/DDBJ whole genome shotgun (WGS) entry which is preliminary data.</text>
</comment>
<gene>
    <name evidence="2" type="ORF">PR048_013185</name>
</gene>
<evidence type="ECO:0000259" key="1">
    <source>
        <dbReference type="Pfam" id="PF03184"/>
    </source>
</evidence>
<evidence type="ECO:0000313" key="2">
    <source>
        <dbReference type="EMBL" id="KAJ8886971.1"/>
    </source>
</evidence>
<accession>A0ABQ9HSB2</accession>
<name>A0ABQ9HSB2_9NEOP</name>
<dbReference type="Proteomes" id="UP001159363">
    <property type="component" value="Chromosome X"/>
</dbReference>
<organism evidence="2 3">
    <name type="scientific">Dryococelus australis</name>
    <dbReference type="NCBI Taxonomy" id="614101"/>
    <lineage>
        <taxon>Eukaryota</taxon>
        <taxon>Metazoa</taxon>
        <taxon>Ecdysozoa</taxon>
        <taxon>Arthropoda</taxon>
        <taxon>Hexapoda</taxon>
        <taxon>Insecta</taxon>
        <taxon>Pterygota</taxon>
        <taxon>Neoptera</taxon>
        <taxon>Polyneoptera</taxon>
        <taxon>Phasmatodea</taxon>
        <taxon>Verophasmatodea</taxon>
        <taxon>Anareolatae</taxon>
        <taxon>Phasmatidae</taxon>
        <taxon>Eurycanthinae</taxon>
        <taxon>Dryococelus</taxon>
    </lineage>
</organism>
<sequence>MGFTNACTFSDGWLTYFIYLHRIRKLDVSAKQKSADTEASDRFCSYIRLTNENELIVYKVYNWKCEPDITVDGGNKKHHMNSNKIRTHRVKLTVILKYAKSLCFKHTPKVSLPIFKENLWAIKNPVNRKFVLLLNNCHTHPPEKQLVKGNTFVVYLPPKLVGLIQPVGKG</sequence>
<reference evidence="2 3" key="1">
    <citation type="submission" date="2023-02" db="EMBL/GenBank/DDBJ databases">
        <title>LHISI_Scaffold_Assembly.</title>
        <authorList>
            <person name="Stuart O.P."/>
            <person name="Cleave R."/>
            <person name="Magrath M.J.L."/>
            <person name="Mikheyev A.S."/>
        </authorList>
    </citation>
    <scope>NUCLEOTIDE SEQUENCE [LARGE SCALE GENOMIC DNA]</scope>
    <source>
        <strain evidence="2">Daus_M_001</strain>
        <tissue evidence="2">Leg muscle</tissue>
    </source>
</reference>